<protein>
    <recommendedName>
        <fullName evidence="1">CHRD domain-containing protein</fullName>
    </recommendedName>
</protein>
<organism evidence="2 3">
    <name type="scientific">Phytohabitans houttuyneae</name>
    <dbReference type="NCBI Taxonomy" id="1076126"/>
    <lineage>
        <taxon>Bacteria</taxon>
        <taxon>Bacillati</taxon>
        <taxon>Actinomycetota</taxon>
        <taxon>Actinomycetes</taxon>
        <taxon>Micromonosporales</taxon>
        <taxon>Micromonosporaceae</taxon>
    </lineage>
</organism>
<reference evidence="2 3" key="1">
    <citation type="submission" date="2020-03" db="EMBL/GenBank/DDBJ databases">
        <title>Whole genome shotgun sequence of Phytohabitans houttuyneae NBRC 108639.</title>
        <authorList>
            <person name="Komaki H."/>
            <person name="Tamura T."/>
        </authorList>
    </citation>
    <scope>NUCLEOTIDE SEQUENCE [LARGE SCALE GENOMIC DNA]</scope>
    <source>
        <strain evidence="2 3">NBRC 108639</strain>
    </source>
</reference>
<dbReference type="AlphaFoldDB" id="A0A6V8KQE1"/>
<dbReference type="EMBL" id="BLPF01000004">
    <property type="protein sequence ID" value="GFJ85630.1"/>
    <property type="molecule type" value="Genomic_DNA"/>
</dbReference>
<sequence>MDGGNMNVKSARLLAVAIVTLVVTTAGGSAATAGGDGPRGGNAFQERLSGYQEDPLVLSTTGSGQFRAQINDRTGEIAYRLSYTALEGNITQAHIHLGGKAQSGGISVFLCTNLGNGPAGTQACPAAPATVTGTIRAADVIGPVGQGITAGQFSELVAAIRAGATYVNVHSSLYPAGEIRAQLGHDHH</sequence>
<dbReference type="Pfam" id="PF07452">
    <property type="entry name" value="CHRD"/>
    <property type="match status" value="1"/>
</dbReference>
<feature type="domain" description="CHRD" evidence="1">
    <location>
        <begin position="42"/>
        <end position="185"/>
    </location>
</feature>
<proteinExistence type="predicted"/>
<name>A0A6V8KQE1_9ACTN</name>
<evidence type="ECO:0000313" key="2">
    <source>
        <dbReference type="EMBL" id="GFJ85630.1"/>
    </source>
</evidence>
<accession>A0A6V8KQE1</accession>
<reference evidence="2 3" key="2">
    <citation type="submission" date="2020-03" db="EMBL/GenBank/DDBJ databases">
        <authorList>
            <person name="Ichikawa N."/>
            <person name="Kimura A."/>
            <person name="Kitahashi Y."/>
            <person name="Uohara A."/>
        </authorList>
    </citation>
    <scope>NUCLEOTIDE SEQUENCE [LARGE SCALE GENOMIC DNA]</scope>
    <source>
        <strain evidence="2 3">NBRC 108639</strain>
    </source>
</reference>
<dbReference type="SMART" id="SM00754">
    <property type="entry name" value="CHRD"/>
    <property type="match status" value="1"/>
</dbReference>
<gene>
    <name evidence="2" type="ORF">Phou_098100</name>
</gene>
<evidence type="ECO:0000313" key="3">
    <source>
        <dbReference type="Proteomes" id="UP000482800"/>
    </source>
</evidence>
<dbReference type="Proteomes" id="UP000482800">
    <property type="component" value="Unassembled WGS sequence"/>
</dbReference>
<comment type="caution">
    <text evidence="2">The sequence shown here is derived from an EMBL/GenBank/DDBJ whole genome shotgun (WGS) entry which is preliminary data.</text>
</comment>
<dbReference type="InterPro" id="IPR010895">
    <property type="entry name" value="CHRD"/>
</dbReference>
<evidence type="ECO:0000259" key="1">
    <source>
        <dbReference type="SMART" id="SM00754"/>
    </source>
</evidence>
<keyword evidence="3" id="KW-1185">Reference proteome</keyword>